<dbReference type="PANTHER" id="PTHR44019">
    <property type="entry name" value="WD REPEAT-CONTAINING PROTEIN 55"/>
    <property type="match status" value="1"/>
</dbReference>
<dbReference type="Pfam" id="PF20703">
    <property type="entry name" value="nSTAND1"/>
    <property type="match status" value="1"/>
</dbReference>
<organism evidence="4 5">
    <name type="scientific">Phytohabitans rumicis</name>
    <dbReference type="NCBI Taxonomy" id="1076125"/>
    <lineage>
        <taxon>Bacteria</taxon>
        <taxon>Bacillati</taxon>
        <taxon>Actinomycetota</taxon>
        <taxon>Actinomycetes</taxon>
        <taxon>Micromonosporales</taxon>
        <taxon>Micromonosporaceae</taxon>
    </lineage>
</organism>
<dbReference type="Pfam" id="PF13365">
    <property type="entry name" value="Trypsin_2"/>
    <property type="match status" value="1"/>
</dbReference>
<dbReference type="InterPro" id="IPR009003">
    <property type="entry name" value="Peptidase_S1_PA"/>
</dbReference>
<sequence>MSEAPTDTWTTSVVRLLDREGRAVGAGCLAGPSEIITCAHVVAKAIAGDASDEDTPTTLVRVDFPFAPNRPAANAAVVSWIPRQSDGSGDVAGLRLISSPPASVRPTRLASRAPEWGFSYRVWGVPADYANGHWTWGTFQGATAAGTIQMQGNVEADYQIRRGFSGSPVWCKELRAVVGIVADVDLDRNARSAFLIPSASLVDAWPELRRFSEPPSPFRGLAAFDEKDAKYFHGREDLADRLAARVRQSWITVLTGASGSGKTSLLNAGLLPRLRGQRMEVAQWRPSVGSGVRSGLVAVLRQLLPEGHATSDEPVELVRAALANGSMEEVVLIIDQFEDILVGEPEQISDLDTLLGQLMIESNLPVRLVVGLRSDSLEPVQMLAKLAPLLEESVFWMAPITATDLEQVVRAPLAHPNMPAYEPGLDDLILRDAAELITRDAKDLSQRLPLIEFALSLLWERQSGGLLTHAAYNEIKGVAGALANHAERVWDQGITAVERDAVRRLLTRLVTPVPGYDLWTAPPVRMHDLAPDLRPLAQRLATHRLVTLNRTPDGADTVQLAHEALARKWDRLASWLDEERHFRRWQAEMDTRCARWESTNDTGDLLRGGSLRTARDQIKQRGDDLTERERRYIGLSLKVEKRRRGLVTGASAAFLVLIVAVASTIFIIKNLQGDAAERDIVDASSRLAQAATSSLVPPDAAALLAVGAYRMRPSPSTEGLLLRQYVESQLIDRFLGDDYWVSASADGQRVVTHDGEGELSLWDMSKGAPHKLDFPARSVWASTISRDGHTLALVTRDAQIEVWNVVNIPPRLLATFTPHSDPHAEPDQSLNGTINPPRVVELALNASGTTMAYSYTAGSAVFVRPLTGARPQTTAIPRTPKPPLRLRNESMSAWFDNDDRLVVQDNSLVAVFDPTTKRRQVITRGATVLDVGPGGQIVACSEHEDSMSLGVWDARTGRLIRRSEILTGPCNYGSTRVIDIDGTVATTEELDGSGSSRTADTLYIWRPRTNEVIASFPIPGSILEASFKRADGQVGLLGRPGGNAMALMHIPSRDTLVGAVARAEAVAFTPDGKQVLAWDAGDRTLSMWETVTRRLQRSGQAQTNAGHSATQSSHDELVISPDGQWAATADSLGDRIQLWRLADLTNTATIAVSPTLAGTGELHIGFLDQATFAATRGSTVAFWRTGDGKPVGEPLLLGSRQGKAPGAVLPRPNHPEIVAWWPDGTTERWSVTERRVVEQFTLPISSSIALMFVNRAMVFDPSGRHLAYVTNEGQSHSLHIRDIDEHKTIADRVLSDFAWIQGFVSNDSTPTLLYGAVFSSVVHLGTWYYTAPRQDDHYVEIGADYSIEAVNANGSHVVTTDLSAVHVTLYSPEAWIERLCAIARPTLTDSEREYYRIADIDPGTCR</sequence>
<dbReference type="SUPFAM" id="SSF50494">
    <property type="entry name" value="Trypsin-like serine proteases"/>
    <property type="match status" value="1"/>
</dbReference>
<dbReference type="Gene3D" id="2.40.10.10">
    <property type="entry name" value="Trypsin-like serine proteases"/>
    <property type="match status" value="2"/>
</dbReference>
<dbReference type="InterPro" id="IPR043504">
    <property type="entry name" value="Peptidase_S1_PA_chymotrypsin"/>
</dbReference>
<dbReference type="InterPro" id="IPR015943">
    <property type="entry name" value="WD40/YVTN_repeat-like_dom_sf"/>
</dbReference>
<protein>
    <recommendedName>
        <fullName evidence="3">Novel STAND NTPase 1 domain-containing protein</fullName>
    </recommendedName>
</protein>
<evidence type="ECO:0000259" key="3">
    <source>
        <dbReference type="Pfam" id="PF20703"/>
    </source>
</evidence>
<keyword evidence="2" id="KW-0677">Repeat</keyword>
<dbReference type="SUPFAM" id="SSF69322">
    <property type="entry name" value="Tricorn protease domain 2"/>
    <property type="match status" value="1"/>
</dbReference>
<keyword evidence="5" id="KW-1185">Reference proteome</keyword>
<evidence type="ECO:0000256" key="1">
    <source>
        <dbReference type="ARBA" id="ARBA00022574"/>
    </source>
</evidence>
<feature type="domain" description="Novel STAND NTPase 1" evidence="3">
    <location>
        <begin position="217"/>
        <end position="601"/>
    </location>
</feature>
<comment type="caution">
    <text evidence="4">The sequence shown here is derived from an EMBL/GenBank/DDBJ whole genome shotgun (WGS) entry which is preliminary data.</text>
</comment>
<evidence type="ECO:0000256" key="2">
    <source>
        <dbReference type="ARBA" id="ARBA00022737"/>
    </source>
</evidence>
<gene>
    <name evidence="4" type="ORF">Prum_067690</name>
</gene>
<dbReference type="Proteomes" id="UP000482960">
    <property type="component" value="Unassembled WGS sequence"/>
</dbReference>
<dbReference type="PANTHER" id="PTHR44019:SF8">
    <property type="entry name" value="POC1 CENTRIOLAR PROTEIN HOMOLOG"/>
    <property type="match status" value="1"/>
</dbReference>
<name>A0A6V8LGC1_9ACTN</name>
<dbReference type="EMBL" id="BLPG01000001">
    <property type="protein sequence ID" value="GFJ93127.1"/>
    <property type="molecule type" value="Genomic_DNA"/>
</dbReference>
<proteinExistence type="predicted"/>
<dbReference type="SUPFAM" id="SSF63829">
    <property type="entry name" value="Calcium-dependent phosphotriesterase"/>
    <property type="match status" value="1"/>
</dbReference>
<dbReference type="InterPro" id="IPR049052">
    <property type="entry name" value="nSTAND1"/>
</dbReference>
<reference evidence="4 5" key="2">
    <citation type="submission" date="2020-03" db="EMBL/GenBank/DDBJ databases">
        <authorList>
            <person name="Ichikawa N."/>
            <person name="Kimura A."/>
            <person name="Kitahashi Y."/>
            <person name="Uohara A."/>
        </authorList>
    </citation>
    <scope>NUCLEOTIDE SEQUENCE [LARGE SCALE GENOMIC DNA]</scope>
    <source>
        <strain evidence="4 5">NBRC 108638</strain>
    </source>
</reference>
<dbReference type="RefSeq" id="WP_345541393.1">
    <property type="nucleotide sequence ID" value="NZ_BAABJB010000049.1"/>
</dbReference>
<keyword evidence="1" id="KW-0853">WD repeat</keyword>
<reference evidence="4 5" key="1">
    <citation type="submission" date="2020-03" db="EMBL/GenBank/DDBJ databases">
        <title>Whole genome shotgun sequence of Phytohabitans rumicis NBRC 108638.</title>
        <authorList>
            <person name="Komaki H."/>
            <person name="Tamura T."/>
        </authorList>
    </citation>
    <scope>NUCLEOTIDE SEQUENCE [LARGE SCALE GENOMIC DNA]</scope>
    <source>
        <strain evidence="4 5">NBRC 108638</strain>
    </source>
</reference>
<evidence type="ECO:0000313" key="5">
    <source>
        <dbReference type="Proteomes" id="UP000482960"/>
    </source>
</evidence>
<dbReference type="Gene3D" id="2.130.10.10">
    <property type="entry name" value="YVTN repeat-like/Quinoprotein amine dehydrogenase"/>
    <property type="match status" value="3"/>
</dbReference>
<dbReference type="SUPFAM" id="SSF52540">
    <property type="entry name" value="P-loop containing nucleoside triphosphate hydrolases"/>
    <property type="match status" value="1"/>
</dbReference>
<evidence type="ECO:0000313" key="4">
    <source>
        <dbReference type="EMBL" id="GFJ93127.1"/>
    </source>
</evidence>
<accession>A0A6V8LGC1</accession>
<dbReference type="InterPro" id="IPR027417">
    <property type="entry name" value="P-loop_NTPase"/>
</dbReference>
<dbReference type="InterPro" id="IPR050505">
    <property type="entry name" value="WDR55/POC1"/>
</dbReference>